<dbReference type="Pfam" id="PF13921">
    <property type="entry name" value="Myb_DNA-bind_6"/>
    <property type="match status" value="1"/>
</dbReference>
<organism evidence="3 4">
    <name type="scientific">Takifugu bimaculatus</name>
    <dbReference type="NCBI Taxonomy" id="433685"/>
    <lineage>
        <taxon>Eukaryota</taxon>
        <taxon>Metazoa</taxon>
        <taxon>Chordata</taxon>
        <taxon>Craniata</taxon>
        <taxon>Vertebrata</taxon>
        <taxon>Euteleostomi</taxon>
        <taxon>Actinopterygii</taxon>
        <taxon>Neopterygii</taxon>
        <taxon>Teleostei</taxon>
        <taxon>Neoteleostei</taxon>
        <taxon>Acanthomorphata</taxon>
        <taxon>Eupercaria</taxon>
        <taxon>Tetraodontiformes</taxon>
        <taxon>Tetradontoidea</taxon>
        <taxon>Tetraodontidae</taxon>
        <taxon>Takifugu</taxon>
    </lineage>
</organism>
<dbReference type="GO" id="GO:0003682">
    <property type="term" value="F:chromatin binding"/>
    <property type="evidence" value="ECO:0007669"/>
    <property type="project" value="TreeGrafter"/>
</dbReference>
<dbReference type="GO" id="GO:0005730">
    <property type="term" value="C:nucleolus"/>
    <property type="evidence" value="ECO:0007669"/>
    <property type="project" value="TreeGrafter"/>
</dbReference>
<dbReference type="PANTHER" id="PTHR46760:SF1">
    <property type="entry name" value="TRANSCRIPTION TERMINATION FACTOR 1"/>
    <property type="match status" value="1"/>
</dbReference>
<sequence>MLDDRGSMRTTQPSASLVQFVHGHVVSYRFSEEELHSLVKLQNLYGNNWRIISKKMGRSVYSLQKRFSHISLNRGSWSPEETSKLMQALKAHLESRVQQSPAGSVLSRDQLCNNLPWNKISFQVGTRSWSQCRLKWFDLLKTKLSSRGSRFSSTADRLKFKIHLINTMYNMNVEDLADISWEDITEFIGNTTSVCVQKVFHRLKVSKVPNWTRLSYGEIIDFLQLQIIPCLKDKLRMLSSEEVQQETQQELHQGSMYLFSNIFSENEEDFTELDNSK</sequence>
<name>A0A4Z2BDQ7_9TELE</name>
<gene>
    <name evidence="3" type="ORF">fugu_004052</name>
</gene>
<proteinExistence type="predicted"/>
<feature type="domain" description="HTH myb-type" evidence="2">
    <location>
        <begin position="117"/>
        <end position="144"/>
    </location>
</feature>
<reference evidence="3 4" key="1">
    <citation type="submission" date="2019-04" db="EMBL/GenBank/DDBJ databases">
        <title>The sequence and de novo assembly of Takifugu bimaculatus genome using PacBio and Hi-C technologies.</title>
        <authorList>
            <person name="Xu P."/>
            <person name="Liu B."/>
            <person name="Zhou Z."/>
        </authorList>
    </citation>
    <scope>NUCLEOTIDE SEQUENCE [LARGE SCALE GENOMIC DNA]</scope>
    <source>
        <strain evidence="3">TB-2018</strain>
        <tissue evidence="3">Muscle</tissue>
    </source>
</reference>
<evidence type="ECO:0000313" key="4">
    <source>
        <dbReference type="Proteomes" id="UP000516260"/>
    </source>
</evidence>
<dbReference type="InterPro" id="IPR001005">
    <property type="entry name" value="SANT/Myb"/>
</dbReference>
<comment type="caution">
    <text evidence="3">The sequence shown here is derived from an EMBL/GenBank/DDBJ whole genome shotgun (WGS) entry which is preliminary data.</text>
</comment>
<dbReference type="Proteomes" id="UP000516260">
    <property type="component" value="Chromosome 4"/>
</dbReference>
<dbReference type="PROSITE" id="PS50090">
    <property type="entry name" value="MYB_LIKE"/>
    <property type="match status" value="1"/>
</dbReference>
<dbReference type="InterPro" id="IPR053078">
    <property type="entry name" value="TTF1-like"/>
</dbReference>
<evidence type="ECO:0008006" key="5">
    <source>
        <dbReference type="Google" id="ProtNLM"/>
    </source>
</evidence>
<dbReference type="SUPFAM" id="SSF46689">
    <property type="entry name" value="Homeodomain-like"/>
    <property type="match status" value="2"/>
</dbReference>
<dbReference type="CDD" id="cd00167">
    <property type="entry name" value="SANT"/>
    <property type="match status" value="2"/>
</dbReference>
<evidence type="ECO:0000259" key="2">
    <source>
        <dbReference type="PROSITE" id="PS51294"/>
    </source>
</evidence>
<dbReference type="EMBL" id="SWLE01000017">
    <property type="protein sequence ID" value="TNM89818.1"/>
    <property type="molecule type" value="Genomic_DNA"/>
</dbReference>
<dbReference type="InterPro" id="IPR017930">
    <property type="entry name" value="Myb_dom"/>
</dbReference>
<evidence type="ECO:0000259" key="1">
    <source>
        <dbReference type="PROSITE" id="PS50090"/>
    </source>
</evidence>
<dbReference type="PROSITE" id="PS51294">
    <property type="entry name" value="HTH_MYB"/>
    <property type="match status" value="1"/>
</dbReference>
<feature type="domain" description="Myb-like" evidence="1">
    <location>
        <begin position="69"/>
        <end position="140"/>
    </location>
</feature>
<accession>A0A4Z2BDQ7</accession>
<dbReference type="PANTHER" id="PTHR46760">
    <property type="entry name" value="TRANSCRIPTION TERMINATION FACTOR 1"/>
    <property type="match status" value="1"/>
</dbReference>
<protein>
    <recommendedName>
        <fullName evidence="5">Myb-like domain-containing protein</fullName>
    </recommendedName>
</protein>
<dbReference type="SMART" id="SM00717">
    <property type="entry name" value="SANT"/>
    <property type="match status" value="2"/>
</dbReference>
<dbReference type="AlphaFoldDB" id="A0A4Z2BDQ7"/>
<evidence type="ECO:0000313" key="3">
    <source>
        <dbReference type="EMBL" id="TNM89818.1"/>
    </source>
</evidence>
<dbReference type="InterPro" id="IPR009057">
    <property type="entry name" value="Homeodomain-like_sf"/>
</dbReference>
<dbReference type="Gene3D" id="1.10.10.60">
    <property type="entry name" value="Homeodomain-like"/>
    <property type="match status" value="2"/>
</dbReference>
<keyword evidence="4" id="KW-1185">Reference proteome</keyword>
<dbReference type="GO" id="GO:0006363">
    <property type="term" value="P:termination of RNA polymerase I transcription"/>
    <property type="evidence" value="ECO:0007669"/>
    <property type="project" value="TreeGrafter"/>
</dbReference>